<dbReference type="Gene3D" id="3.40.47.10">
    <property type="match status" value="1"/>
</dbReference>
<dbReference type="Gene3D" id="3.90.470.20">
    <property type="entry name" value="4'-phosphopantetheinyl transferase domain"/>
    <property type="match status" value="2"/>
</dbReference>
<keyword evidence="9" id="KW-1185">Reference proteome</keyword>
<dbReference type="InterPro" id="IPR042104">
    <property type="entry name" value="PKS_dehydratase_sf"/>
</dbReference>
<dbReference type="GO" id="GO:0005886">
    <property type="term" value="C:plasma membrane"/>
    <property type="evidence" value="ECO:0007669"/>
    <property type="project" value="TreeGrafter"/>
</dbReference>
<dbReference type="InterPro" id="IPR014030">
    <property type="entry name" value="Ketoacyl_synth_N"/>
</dbReference>
<dbReference type="Gene3D" id="3.40.366.10">
    <property type="entry name" value="Malonyl-Coenzyme A Acyl Carrier Protein, domain 2"/>
    <property type="match status" value="1"/>
</dbReference>
<evidence type="ECO:0000313" key="8">
    <source>
        <dbReference type="EMBL" id="SCL55426.1"/>
    </source>
</evidence>
<dbReference type="SUPFAM" id="SSF52151">
    <property type="entry name" value="FabD/lysophospholipase-like"/>
    <property type="match status" value="1"/>
</dbReference>
<dbReference type="SUPFAM" id="SSF56214">
    <property type="entry name" value="4'-phosphopantetheinyl transferase"/>
    <property type="match status" value="2"/>
</dbReference>
<dbReference type="GO" id="GO:0005737">
    <property type="term" value="C:cytoplasm"/>
    <property type="evidence" value="ECO:0007669"/>
    <property type="project" value="TreeGrafter"/>
</dbReference>
<dbReference type="SMART" id="SM00825">
    <property type="entry name" value="PKS_KS"/>
    <property type="match status" value="1"/>
</dbReference>
<name>A0A1C6UN30_9ACTN</name>
<dbReference type="InterPro" id="IPR014031">
    <property type="entry name" value="Ketoacyl_synth_C"/>
</dbReference>
<dbReference type="InterPro" id="IPR018201">
    <property type="entry name" value="Ketoacyl_synth_AS"/>
</dbReference>
<dbReference type="InterPro" id="IPR008278">
    <property type="entry name" value="4-PPantetheinyl_Trfase_dom"/>
</dbReference>
<feature type="compositionally biased region" description="Low complexity" evidence="5">
    <location>
        <begin position="960"/>
        <end position="1026"/>
    </location>
</feature>
<dbReference type="InterPro" id="IPR016035">
    <property type="entry name" value="Acyl_Trfase/lysoPLipase"/>
</dbReference>
<dbReference type="Pfam" id="PF02801">
    <property type="entry name" value="Ketoacyl-synt_C"/>
    <property type="match status" value="1"/>
</dbReference>
<feature type="region of interest" description="Disordered" evidence="5">
    <location>
        <begin position="1064"/>
        <end position="1153"/>
    </location>
</feature>
<proteinExistence type="predicted"/>
<evidence type="ECO:0000256" key="3">
    <source>
        <dbReference type="ARBA" id="ARBA00022679"/>
    </source>
</evidence>
<evidence type="ECO:0000256" key="4">
    <source>
        <dbReference type="PROSITE-ProRule" id="PRU01363"/>
    </source>
</evidence>
<dbReference type="PROSITE" id="PS00606">
    <property type="entry name" value="KS3_1"/>
    <property type="match status" value="1"/>
</dbReference>
<evidence type="ECO:0000256" key="5">
    <source>
        <dbReference type="SAM" id="MobiDB-lite"/>
    </source>
</evidence>
<dbReference type="CDD" id="cd00833">
    <property type="entry name" value="PKS"/>
    <property type="match status" value="1"/>
</dbReference>
<dbReference type="PANTHER" id="PTHR43775">
    <property type="entry name" value="FATTY ACID SYNTHASE"/>
    <property type="match status" value="1"/>
</dbReference>
<dbReference type="InterPro" id="IPR001227">
    <property type="entry name" value="Ac_transferase_dom_sf"/>
</dbReference>
<dbReference type="GO" id="GO:0000287">
    <property type="term" value="F:magnesium ion binding"/>
    <property type="evidence" value="ECO:0007669"/>
    <property type="project" value="InterPro"/>
</dbReference>
<keyword evidence="2" id="KW-0597">Phosphoprotein</keyword>
<evidence type="ECO:0000256" key="1">
    <source>
        <dbReference type="ARBA" id="ARBA00022450"/>
    </source>
</evidence>
<dbReference type="OrthoDB" id="9778690at2"/>
<dbReference type="InterPro" id="IPR016036">
    <property type="entry name" value="Malonyl_transacylase_ACP-bd"/>
</dbReference>
<dbReference type="Pfam" id="PF14765">
    <property type="entry name" value="PS-DH"/>
    <property type="match status" value="1"/>
</dbReference>
<feature type="region of interest" description="Disordered" evidence="5">
    <location>
        <begin position="948"/>
        <end position="1026"/>
    </location>
</feature>
<dbReference type="GO" id="GO:0071770">
    <property type="term" value="P:DIM/DIP cell wall layer assembly"/>
    <property type="evidence" value="ECO:0007669"/>
    <property type="project" value="TreeGrafter"/>
</dbReference>
<dbReference type="InterPro" id="IPR016039">
    <property type="entry name" value="Thiolase-like"/>
</dbReference>
<dbReference type="InterPro" id="IPR020841">
    <property type="entry name" value="PKS_Beta-ketoAc_synthase_dom"/>
</dbReference>
<dbReference type="Pfam" id="PF00109">
    <property type="entry name" value="ketoacyl-synt"/>
    <property type="match status" value="1"/>
</dbReference>
<dbReference type="SUPFAM" id="SSF55048">
    <property type="entry name" value="Probable ACP-binding domain of malonyl-CoA ACP transacylase"/>
    <property type="match status" value="1"/>
</dbReference>
<dbReference type="GO" id="GO:0004315">
    <property type="term" value="F:3-oxoacyl-[acyl-carrier-protein] synthase activity"/>
    <property type="evidence" value="ECO:0007669"/>
    <property type="project" value="InterPro"/>
</dbReference>
<feature type="compositionally biased region" description="Low complexity" evidence="5">
    <location>
        <begin position="1109"/>
        <end position="1118"/>
    </location>
</feature>
<organism evidence="8 9">
    <name type="scientific">Micromonospora yangpuensis</name>
    <dbReference type="NCBI Taxonomy" id="683228"/>
    <lineage>
        <taxon>Bacteria</taxon>
        <taxon>Bacillati</taxon>
        <taxon>Actinomycetota</taxon>
        <taxon>Actinomycetes</taxon>
        <taxon>Micromonosporales</taxon>
        <taxon>Micromonosporaceae</taxon>
        <taxon>Micromonospora</taxon>
    </lineage>
</organism>
<feature type="region of interest" description="N-terminal hotdog fold" evidence="4">
    <location>
        <begin position="1135"/>
        <end position="1271"/>
    </location>
</feature>
<dbReference type="PROSITE" id="PS52019">
    <property type="entry name" value="PKS_MFAS_DH"/>
    <property type="match status" value="1"/>
</dbReference>
<dbReference type="GO" id="GO:0008897">
    <property type="term" value="F:holo-[acyl-carrier-protein] synthase activity"/>
    <property type="evidence" value="ECO:0007669"/>
    <property type="project" value="InterPro"/>
</dbReference>
<dbReference type="PANTHER" id="PTHR43775:SF37">
    <property type="entry name" value="SI:DKEY-61P9.11"/>
    <property type="match status" value="1"/>
</dbReference>
<dbReference type="STRING" id="683228.GA0070617_2955"/>
<dbReference type="Pfam" id="PF00698">
    <property type="entry name" value="Acyl_transf_1"/>
    <property type="match status" value="1"/>
</dbReference>
<accession>A0A1C6UN30</accession>
<dbReference type="Gene3D" id="3.30.70.250">
    <property type="entry name" value="Malonyl-CoA ACP transacylase, ACP-binding"/>
    <property type="match status" value="1"/>
</dbReference>
<dbReference type="EMBL" id="FMIA01000002">
    <property type="protein sequence ID" value="SCL55426.1"/>
    <property type="molecule type" value="Genomic_DNA"/>
</dbReference>
<feature type="active site" description="Proton donor; for dehydratase activity" evidence="4">
    <location>
        <position position="1330"/>
    </location>
</feature>
<feature type="region of interest" description="C-terminal hotdog fold" evidence="4">
    <location>
        <begin position="1281"/>
        <end position="1415"/>
    </location>
</feature>
<dbReference type="InterPro" id="IPR049900">
    <property type="entry name" value="PKS_mFAS_DH"/>
</dbReference>
<feature type="compositionally biased region" description="Low complexity" evidence="5">
    <location>
        <begin position="1134"/>
        <end position="1153"/>
    </location>
</feature>
<dbReference type="InterPro" id="IPR050091">
    <property type="entry name" value="PKS_NRPS_Biosynth_Enz"/>
</dbReference>
<dbReference type="InterPro" id="IPR037143">
    <property type="entry name" value="4-PPantetheinyl_Trfase_dom_sf"/>
</dbReference>
<dbReference type="GO" id="GO:0004312">
    <property type="term" value="F:fatty acid synthase activity"/>
    <property type="evidence" value="ECO:0007669"/>
    <property type="project" value="TreeGrafter"/>
</dbReference>
<dbReference type="PROSITE" id="PS52004">
    <property type="entry name" value="KS3_2"/>
    <property type="match status" value="1"/>
</dbReference>
<evidence type="ECO:0000313" key="9">
    <source>
        <dbReference type="Proteomes" id="UP000198937"/>
    </source>
</evidence>
<evidence type="ECO:0000259" key="6">
    <source>
        <dbReference type="PROSITE" id="PS52004"/>
    </source>
</evidence>
<dbReference type="Gene3D" id="3.10.129.110">
    <property type="entry name" value="Polyketide synthase dehydratase"/>
    <property type="match status" value="1"/>
</dbReference>
<dbReference type="InterPro" id="IPR049551">
    <property type="entry name" value="PKS_DH_C"/>
</dbReference>
<feature type="domain" description="Ketosynthase family 3 (KS3)" evidence="6">
    <location>
        <begin position="18"/>
        <end position="476"/>
    </location>
</feature>
<dbReference type="Proteomes" id="UP000198937">
    <property type="component" value="Unassembled WGS sequence"/>
</dbReference>
<feature type="region of interest" description="Disordered" evidence="5">
    <location>
        <begin position="885"/>
        <end position="931"/>
    </location>
</feature>
<protein>
    <submittedName>
        <fullName evidence="8">Acyl transferase domain-containing protein</fullName>
    </submittedName>
</protein>
<gene>
    <name evidence="8" type="ORF">GA0070617_2955</name>
</gene>
<keyword evidence="1" id="KW-0596">Phosphopantetheine</keyword>
<feature type="domain" description="PKS/mFAS DH" evidence="7">
    <location>
        <begin position="1135"/>
        <end position="1415"/>
    </location>
</feature>
<sequence>MSNGTTEPSNGTDLSSSTDPIAIVGMAALMPSAGDLESYWRNLVDGVDAITEVPPHRWDEEFYDPEQAHRADRMYCRRGGFVDEHATFEPLRFGVMPASVAEIEPDQLITLEVAAQAIEDAGGPDRLPEGERVGVILGRGGILSPAQARYAQRVRMSSQVISIVRELVPDVDPARLELLRKKFDERLGPYQPEGTIGLVPNLAASRVANRLNLRGPAYTIDAACASSLIAVDQGITELRNGRLDAVLAGGVHHVHDISFWSVFNQLRAMSRQGEIRPFDAAADGLLIGEGTGVVVLKRYADAQRDGDRVYAVIRGSGVSSDGRSASMFNPAVSGQVLAIRRAWESAGLDPTAPDALGLLEAHGTGTPTGDAAELTSVAEVFGPYTGGTRPVIGSVKSMIGHTMPAAGIAGLIKAALAVHRGVLPPTLHCESPRAEMAATRFAPIATARPWEGDGPRRAGINAFGFGGINAHLIIEQDPRSVGAPQVAATAPAAGAVTVDEPDQVLWLAAPDPAGLAGLLARDDHEVRRLGAEVAARSGRDTSGRARLGIVNPTEKLLAVARKTVARGQAWRGGRDIWFSPRPLLADGAGKLAFVFPGLEAEFTPRTADLAAHFGLPDRQWSAADLGRHGAGLIEVGKLLHEALTRIDVRPDAVAGHSIGEWTAAAVSGQVSTAAMDEFLELFNADSVEVSGYVFAAVGAGADQVTPLLADFPGVVLSHDNAPAQSVVNGPEPQVERLVEVLRGRNVLCQKLPFRSAFHTPAFAEGLTSIGAALGRWQVHPTRMPVWSATLRAPFPTDEDEVNRVFVRHMMEPVWFRQTVEAMYDAGFRVFLQVGAGQLASLVGDNLRGRDHLAMPVNTALRGGLNQLRRVATALWVEGAAPDLGALDPPRQASHAAPAVGSGATGDGRAPATKTGATTRRGPRMRLDLGGPLVRLGPEAAGLLGLTTAATRDPDPGVGTPAAPAVGSGPRRAPGAAADRQVSGATAAGRATPGATTADRSAPGATTAVPAAAGGTGTPGRAAPAGDPAAALNALHQLAGESSAAAELAALLRDTAQGAVDVLAAANGNPGTTRPAPRPAGPVPASRRATPPGPAPASRRATPPGPAHQARPAQAGSAPPAAPAPARSAPPPASARPVAPARAGAGPVRPATAGPEVGRLTLRVSLQTMPYLLDHCFFVQPDDWPDPEDRWPVVPATALVAHMMDAVEQVVPGARVVAVHDAKFNRWLIAEPATDVEIVVREAGANRYTVTFAGYARATIEVGAAYPAPPAVWTHDPATERPPTLGAAEMYAERLMFHGPQFQGVTEVHALGDRHVRGVVTAPVPPGALLDNALQLIGNWLITTQPFRTVALPVGLGHVRFFGPPPPAGRAFECVARVRSIDDGTLVADTQLSFAGRVWAQIDGAVDRRFDSHPQARVAERFPERYPMSHLQPQGWTMAFDCWTDLVTQGMAARGILGGAGYAEYERQPAKARKQWLLGRIAAKDAVRSRLWEDGHTDIYPIELTVGNDPDGRPWVRGRPGRGLGDCDVSIAHCAEVGVAIARLRTSDAAGGAPGVGIDVAEITEHPDSTYPFALTGAEAALLATLADADTEARQRWFTRFWAAKEAVGKAEGTGLDGRPRRFEVRAATEAALAVEVDGRTYQVGHREVANPPELPARRYVVAWTWGPEPDPATPPGVARA</sequence>
<keyword evidence="3 8" id="KW-0808">Transferase</keyword>
<dbReference type="InterPro" id="IPR014043">
    <property type="entry name" value="Acyl_transferase_dom"/>
</dbReference>
<dbReference type="SUPFAM" id="SSF53901">
    <property type="entry name" value="Thiolase-like"/>
    <property type="match status" value="1"/>
</dbReference>
<feature type="active site" description="Proton acceptor; for dehydratase activity" evidence="4">
    <location>
        <position position="1174"/>
    </location>
</feature>
<dbReference type="SMART" id="SM00827">
    <property type="entry name" value="PKS_AT"/>
    <property type="match status" value="1"/>
</dbReference>
<feature type="compositionally biased region" description="Pro residues" evidence="5">
    <location>
        <begin position="1119"/>
        <end position="1133"/>
    </location>
</feature>
<dbReference type="Pfam" id="PF01648">
    <property type="entry name" value="ACPS"/>
    <property type="match status" value="1"/>
</dbReference>
<reference evidence="8 9" key="1">
    <citation type="submission" date="2016-06" db="EMBL/GenBank/DDBJ databases">
        <authorList>
            <person name="Kjaerup R.B."/>
            <person name="Dalgaard T.S."/>
            <person name="Juul-Madsen H.R."/>
        </authorList>
    </citation>
    <scope>NUCLEOTIDE SEQUENCE [LARGE SCALE GENOMIC DNA]</scope>
    <source>
        <strain evidence="8 9">DSM 45577</strain>
    </source>
</reference>
<evidence type="ECO:0000256" key="2">
    <source>
        <dbReference type="ARBA" id="ARBA00022553"/>
    </source>
</evidence>
<dbReference type="GO" id="GO:0006633">
    <property type="term" value="P:fatty acid biosynthetic process"/>
    <property type="evidence" value="ECO:0007669"/>
    <property type="project" value="InterPro"/>
</dbReference>
<dbReference type="RefSeq" id="WP_091437750.1">
    <property type="nucleotide sequence ID" value="NZ_BMMJ01000005.1"/>
</dbReference>
<evidence type="ECO:0000259" key="7">
    <source>
        <dbReference type="PROSITE" id="PS52019"/>
    </source>
</evidence>